<gene>
    <name evidence="1" type="ORF">SEENIN0B_03054</name>
</gene>
<sequence length="349" mass="38810">MMTISKRIIISFILFMCFTNNTFGSGYVKIKAELNDMTGTGAGTTNLNSDLRVRTSLLPENIEMLCTGGKLRGSQVTCGPGLWVDIESTITMDSSIRMIIGSTFFTLPNMTETRRARCTSHDNSTLDCVWTSNIDAQLNISPLYDAQIIKQDLKLHIEPSSYDYAQSQYIDGEITYNTKKHQVSYDAYSITTYGFTDHNIKTEISIIDANFGTSITTINDKMSFDSDSVQIIASIDPENLAASFDKYSEVTSINKEFSGPKTNELIANIFLRHGNMPCDVYESDSICAQIIDNATVSIACDDKNMQIEAIPCDQNNTECARSQMVELRGTWGRVNIDTDCAVTVLLPYE</sequence>
<proteinExistence type="predicted"/>
<organism evidence="1 2">
    <name type="scientific">Salmonella enterica subsp. enterica serovar Infantis str. SARB27</name>
    <dbReference type="NCBI Taxonomy" id="596155"/>
    <lineage>
        <taxon>Bacteria</taxon>
        <taxon>Pseudomonadati</taxon>
        <taxon>Pseudomonadota</taxon>
        <taxon>Gammaproteobacteria</taxon>
        <taxon>Enterobacterales</taxon>
        <taxon>Enterobacteriaceae</taxon>
        <taxon>Salmonella</taxon>
    </lineage>
</organism>
<name>A0A6C8GD52_SALIN</name>
<protein>
    <submittedName>
        <fullName evidence="1">Uncharacterized protein</fullName>
    </submittedName>
</protein>
<accession>A0A6C8GD52</accession>
<comment type="caution">
    <text evidence="1">The sequence shown here is derived from an EMBL/GenBank/DDBJ whole genome shotgun (WGS) entry which is preliminary data.</text>
</comment>
<dbReference type="AlphaFoldDB" id="A0A6C8GD52"/>
<dbReference type="RefSeq" id="WP_001662924.1">
    <property type="nucleotide sequence ID" value="NZ_CM001274.1"/>
</dbReference>
<dbReference type="Proteomes" id="UP000004564">
    <property type="component" value="Chromosome"/>
</dbReference>
<reference evidence="1 2" key="1">
    <citation type="submission" date="2011-09" db="EMBL/GenBank/DDBJ databases">
        <authorList>
            <person name="McClelland M."/>
            <person name="Clifton S."/>
            <person name="Porwollik S."/>
            <person name="Cheng P."/>
            <person name="Wollam A."/>
            <person name="Wang C."/>
            <person name="Pepin K."/>
            <person name="Bhonagiri V."/>
            <person name="Fulton R."/>
            <person name="Fulton L.F."/>
            <person name="Delehaunty K."/>
            <person name="Fronick C."/>
            <person name="O'Laughlin M."/>
            <person name="Godfrey J."/>
            <person name="Waligorski J."/>
            <person name="Appelbaum E."/>
            <person name="Farmer C."/>
            <person name="Strong C."/>
            <person name="Tomlinson C."/>
            <person name="Hou S."/>
            <person name="Minx P."/>
            <person name="Warren W."/>
            <person name="Wilson R.K."/>
        </authorList>
    </citation>
    <scope>NUCLEOTIDE SEQUENCE [LARGE SCALE GENOMIC DNA]</scope>
    <source>
        <strain evidence="2">SARB 27</strain>
    </source>
</reference>
<evidence type="ECO:0000313" key="2">
    <source>
        <dbReference type="Proteomes" id="UP000004564"/>
    </source>
</evidence>
<dbReference type="EMBL" id="AFYI01000002">
    <property type="protein sequence ID" value="EHB43149.1"/>
    <property type="molecule type" value="Genomic_DNA"/>
</dbReference>
<evidence type="ECO:0000313" key="1">
    <source>
        <dbReference type="EMBL" id="EHB43149.1"/>
    </source>
</evidence>